<keyword evidence="2" id="KW-1185">Reference proteome</keyword>
<dbReference type="Proteomes" id="UP000058925">
    <property type="component" value="Chromosome"/>
</dbReference>
<gene>
    <name evidence="1" type="ORF">NMY3_01633</name>
</gene>
<evidence type="ECO:0000313" key="2">
    <source>
        <dbReference type="Proteomes" id="UP000058925"/>
    </source>
</evidence>
<name>A0A654LZI2_9ARCH</name>
<proteinExistence type="predicted"/>
<evidence type="ECO:0000313" key="1">
    <source>
        <dbReference type="EMBL" id="ALI35836.1"/>
    </source>
</evidence>
<dbReference type="EMBL" id="CP012850">
    <property type="protein sequence ID" value="ALI35836.1"/>
    <property type="molecule type" value="Genomic_DNA"/>
</dbReference>
<sequence length="89" mass="10435">MLIKNDEFHPIAFLLSKPFFHFFNFGTENIGLYSVEMSHMINYLIINEKLGGQSTFKCFINLEVQGKYLIALVQIYLLSPIYPILFRQL</sequence>
<organism evidence="1 2">
    <name type="scientific">Candidatus Nitrosocosmicus oleophilus</name>
    <dbReference type="NCBI Taxonomy" id="1353260"/>
    <lineage>
        <taxon>Archaea</taxon>
        <taxon>Nitrososphaerota</taxon>
        <taxon>Nitrososphaeria</taxon>
        <taxon>Nitrososphaerales</taxon>
        <taxon>Nitrososphaeraceae</taxon>
        <taxon>Candidatus Nitrosocosmicus</taxon>
    </lineage>
</organism>
<reference evidence="2" key="1">
    <citation type="submission" date="2015-10" db="EMBL/GenBank/DDBJ databases">
        <title>Niche specialization of a soil ammonia-oxidizing archaeon, Candidatus Nitrosocosmicus oleophilus.</title>
        <authorList>
            <person name="Jung M.-Y."/>
            <person name="Rhee S.-K."/>
        </authorList>
    </citation>
    <scope>NUCLEOTIDE SEQUENCE [LARGE SCALE GENOMIC DNA]</scope>
    <source>
        <strain evidence="2">MY3</strain>
    </source>
</reference>
<dbReference type="AlphaFoldDB" id="A0A654LZI2"/>
<dbReference type="KEGG" id="taa:NMY3_01633"/>
<accession>A0A654LZI2</accession>
<protein>
    <submittedName>
        <fullName evidence="1">Uncharacterized protein</fullName>
    </submittedName>
</protein>